<name>A0A8X6RX79_TRICX</name>
<evidence type="ECO:0000313" key="1">
    <source>
        <dbReference type="EMBL" id="GFY02336.1"/>
    </source>
</evidence>
<organism evidence="1 2">
    <name type="scientific">Trichonephila clavipes</name>
    <name type="common">Golden silk orbweaver</name>
    <name type="synonym">Nephila clavipes</name>
    <dbReference type="NCBI Taxonomy" id="2585209"/>
    <lineage>
        <taxon>Eukaryota</taxon>
        <taxon>Metazoa</taxon>
        <taxon>Ecdysozoa</taxon>
        <taxon>Arthropoda</taxon>
        <taxon>Chelicerata</taxon>
        <taxon>Arachnida</taxon>
        <taxon>Araneae</taxon>
        <taxon>Araneomorphae</taxon>
        <taxon>Entelegynae</taxon>
        <taxon>Araneoidea</taxon>
        <taxon>Nephilidae</taxon>
        <taxon>Trichonephila</taxon>
    </lineage>
</organism>
<evidence type="ECO:0000313" key="2">
    <source>
        <dbReference type="Proteomes" id="UP000887159"/>
    </source>
</evidence>
<comment type="caution">
    <text evidence="1">The sequence shown here is derived from an EMBL/GenBank/DDBJ whole genome shotgun (WGS) entry which is preliminary data.</text>
</comment>
<dbReference type="Proteomes" id="UP000887159">
    <property type="component" value="Unassembled WGS sequence"/>
</dbReference>
<gene>
    <name evidence="1" type="ORF">TNCV_3502181</name>
</gene>
<dbReference type="AlphaFoldDB" id="A0A8X6RX79"/>
<sequence>MNLKFLLKAVVYTRVDLRVQFPFPGIGFYAKIVEVEIVVSPSIVPSGNISELIRTVTCMVLKAQANDRRTSTPLLR</sequence>
<protein>
    <submittedName>
        <fullName evidence="1">Uncharacterized protein</fullName>
    </submittedName>
</protein>
<accession>A0A8X6RX79</accession>
<keyword evidence="2" id="KW-1185">Reference proteome</keyword>
<proteinExistence type="predicted"/>
<reference evidence="1" key="1">
    <citation type="submission" date="2020-08" db="EMBL/GenBank/DDBJ databases">
        <title>Multicomponent nature underlies the extraordinary mechanical properties of spider dragline silk.</title>
        <authorList>
            <person name="Kono N."/>
            <person name="Nakamura H."/>
            <person name="Mori M."/>
            <person name="Yoshida Y."/>
            <person name="Ohtoshi R."/>
            <person name="Malay A.D."/>
            <person name="Moran D.A.P."/>
            <person name="Tomita M."/>
            <person name="Numata K."/>
            <person name="Arakawa K."/>
        </authorList>
    </citation>
    <scope>NUCLEOTIDE SEQUENCE</scope>
</reference>
<dbReference type="EMBL" id="BMAU01021233">
    <property type="protein sequence ID" value="GFY02336.1"/>
    <property type="molecule type" value="Genomic_DNA"/>
</dbReference>